<comment type="caution">
    <text evidence="7">The sequence shown here is derived from an EMBL/GenBank/DDBJ whole genome shotgun (WGS) entry which is preliminary data.</text>
</comment>
<evidence type="ECO:0000256" key="2">
    <source>
        <dbReference type="ARBA" id="ARBA00009773"/>
    </source>
</evidence>
<reference evidence="7 8" key="1">
    <citation type="submission" date="2023-07" db="EMBL/GenBank/DDBJ databases">
        <title>Genomic Encyclopedia of Type Strains, Phase IV (KMG-IV): sequencing the most valuable type-strain genomes for metagenomic binning, comparative biology and taxonomic classification.</title>
        <authorList>
            <person name="Goeker M."/>
        </authorList>
    </citation>
    <scope>NUCLEOTIDE SEQUENCE [LARGE SCALE GENOMIC DNA]</scope>
    <source>
        <strain evidence="7 8">DSM 19092</strain>
    </source>
</reference>
<evidence type="ECO:0000256" key="3">
    <source>
        <dbReference type="ARBA" id="ARBA00022692"/>
    </source>
</evidence>
<feature type="transmembrane region" description="Helical" evidence="6">
    <location>
        <begin position="32"/>
        <end position="50"/>
    </location>
</feature>
<feature type="transmembrane region" description="Helical" evidence="6">
    <location>
        <begin position="231"/>
        <end position="250"/>
    </location>
</feature>
<dbReference type="Proteomes" id="UP001225646">
    <property type="component" value="Unassembled WGS sequence"/>
</dbReference>
<keyword evidence="5 6" id="KW-0472">Membrane</keyword>
<sequence length="370" mass="41113">MNLNYVYIFLRFFLVLAIIVGGGYLIYFISSVTYPFIIALILAFFMNPLVDFIENKIKIPRGLAVFFVMIILFASLSGLLSLLIAEIVSGSTYLAKVVPVHFTHLITYVETFIANQIIPLVNTITNMFHSLEANQQETILSNIQNVGEQIATSVGNFIKDFLEKIPTILGWLPNAASVIVFSLLATFFISKDWYKLKSIFSKLLPQKVKKSGYTVFKELQRALFGFMKAQLTLISITTVIVLIGLTILRVEYAITVALLIGLVDLLPYLGTGLVFVPWIIYLAFSGDLPLAISIGILYIVVLLQRQFMEPKVLSSSIGLDPLATLISLFVGFKLIGFLGLIIGPIVLVVIKTLHKAGVIHDIWNFIIAAK</sequence>
<protein>
    <submittedName>
        <fullName evidence="7">Sporulation integral membrane protein YtvI</fullName>
    </submittedName>
</protein>
<dbReference type="EMBL" id="JAUSTR010000001">
    <property type="protein sequence ID" value="MDQ0161088.1"/>
    <property type="molecule type" value="Genomic_DNA"/>
</dbReference>
<keyword evidence="4 6" id="KW-1133">Transmembrane helix</keyword>
<feature type="transmembrane region" description="Helical" evidence="6">
    <location>
        <begin position="7"/>
        <end position="26"/>
    </location>
</feature>
<gene>
    <name evidence="7" type="ORF">J2S06_000158</name>
</gene>
<dbReference type="PANTHER" id="PTHR21716:SF68">
    <property type="entry name" value="TRANSPORT PROTEIN YTVI-RELATED"/>
    <property type="match status" value="1"/>
</dbReference>
<dbReference type="InterPro" id="IPR014227">
    <property type="entry name" value="YtvI-like"/>
</dbReference>
<comment type="similarity">
    <text evidence="2">Belongs to the autoinducer-2 exporter (AI-2E) (TC 2.A.86) family.</text>
</comment>
<dbReference type="NCBIfam" id="TIGR02872">
    <property type="entry name" value="spore_ytvI"/>
    <property type="match status" value="1"/>
</dbReference>
<feature type="transmembrane region" description="Helical" evidence="6">
    <location>
        <begin position="288"/>
        <end position="305"/>
    </location>
</feature>
<accession>A0ABT9VJF4</accession>
<evidence type="ECO:0000256" key="6">
    <source>
        <dbReference type="SAM" id="Phobius"/>
    </source>
</evidence>
<feature type="transmembrane region" description="Helical" evidence="6">
    <location>
        <begin position="256"/>
        <end position="281"/>
    </location>
</feature>
<feature type="transmembrane region" description="Helical" evidence="6">
    <location>
        <begin position="168"/>
        <end position="189"/>
    </location>
</feature>
<feature type="transmembrane region" description="Helical" evidence="6">
    <location>
        <begin position="62"/>
        <end position="84"/>
    </location>
</feature>
<dbReference type="InterPro" id="IPR002549">
    <property type="entry name" value="AI-2E-like"/>
</dbReference>
<evidence type="ECO:0000256" key="1">
    <source>
        <dbReference type="ARBA" id="ARBA00004141"/>
    </source>
</evidence>
<feature type="transmembrane region" description="Helical" evidence="6">
    <location>
        <begin position="325"/>
        <end position="350"/>
    </location>
</feature>
<comment type="subcellular location">
    <subcellularLocation>
        <location evidence="1">Membrane</location>
        <topology evidence="1">Multi-pass membrane protein</topology>
    </subcellularLocation>
</comment>
<evidence type="ECO:0000313" key="8">
    <source>
        <dbReference type="Proteomes" id="UP001225646"/>
    </source>
</evidence>
<evidence type="ECO:0000313" key="7">
    <source>
        <dbReference type="EMBL" id="MDQ0161088.1"/>
    </source>
</evidence>
<organism evidence="7 8">
    <name type="scientific">Aeribacillus alveayuensis</name>
    <dbReference type="NCBI Taxonomy" id="279215"/>
    <lineage>
        <taxon>Bacteria</taxon>
        <taxon>Bacillati</taxon>
        <taxon>Bacillota</taxon>
        <taxon>Bacilli</taxon>
        <taxon>Bacillales</taxon>
        <taxon>Bacillaceae</taxon>
        <taxon>Aeribacillus</taxon>
    </lineage>
</organism>
<dbReference type="PANTHER" id="PTHR21716">
    <property type="entry name" value="TRANSMEMBRANE PROTEIN"/>
    <property type="match status" value="1"/>
</dbReference>
<dbReference type="Pfam" id="PF01594">
    <property type="entry name" value="AI-2E_transport"/>
    <property type="match status" value="1"/>
</dbReference>
<evidence type="ECO:0000256" key="4">
    <source>
        <dbReference type="ARBA" id="ARBA00022989"/>
    </source>
</evidence>
<keyword evidence="3 6" id="KW-0812">Transmembrane</keyword>
<evidence type="ECO:0000256" key="5">
    <source>
        <dbReference type="ARBA" id="ARBA00023136"/>
    </source>
</evidence>
<name>A0ABT9VJF4_9BACI</name>
<keyword evidence="8" id="KW-1185">Reference proteome</keyword>
<proteinExistence type="inferred from homology"/>
<dbReference type="RefSeq" id="WP_044893422.1">
    <property type="nucleotide sequence ID" value="NZ_JAUSTR010000001.1"/>
</dbReference>